<keyword evidence="14" id="KW-1185">Reference proteome</keyword>
<comment type="caution">
    <text evidence="9">Lacks conserved residue(s) required for the propagation of feature annotation.</text>
</comment>
<dbReference type="GO" id="GO:0004190">
    <property type="term" value="F:aspartic-type endopeptidase activity"/>
    <property type="evidence" value="ECO:0007669"/>
    <property type="project" value="UniProtKB-EC"/>
</dbReference>
<name>A0ABU9E957_9BACT</name>
<organism evidence="13 14">
    <name type="scientific">Gaopeijia maritima</name>
    <dbReference type="NCBI Taxonomy" id="3119007"/>
    <lineage>
        <taxon>Bacteria</taxon>
        <taxon>Pseudomonadati</taxon>
        <taxon>Gemmatimonadota</taxon>
        <taxon>Longimicrobiia</taxon>
        <taxon>Gaopeijiales</taxon>
        <taxon>Gaopeijiaceae</taxon>
        <taxon>Gaopeijia</taxon>
    </lineage>
</organism>
<dbReference type="EMBL" id="JBBHLI010000004">
    <property type="protein sequence ID" value="MEK9501268.1"/>
    <property type="molecule type" value="Genomic_DNA"/>
</dbReference>
<evidence type="ECO:0000256" key="8">
    <source>
        <dbReference type="ARBA" id="ARBA00023136"/>
    </source>
</evidence>
<feature type="transmembrane region" description="Helical" evidence="9">
    <location>
        <begin position="128"/>
        <end position="153"/>
    </location>
</feature>
<accession>A0ABU9E957</accession>
<dbReference type="PRINTS" id="PR00781">
    <property type="entry name" value="LIPOSIGPTASE"/>
</dbReference>
<feature type="compositionally biased region" description="Low complexity" evidence="12">
    <location>
        <begin position="176"/>
        <end position="185"/>
    </location>
</feature>
<evidence type="ECO:0000256" key="2">
    <source>
        <dbReference type="ARBA" id="ARBA00022475"/>
    </source>
</evidence>
<keyword evidence="8 9" id="KW-0472">Membrane</keyword>
<feature type="transmembrane region" description="Helical" evidence="9">
    <location>
        <begin position="65"/>
        <end position="83"/>
    </location>
</feature>
<dbReference type="PANTHER" id="PTHR33695">
    <property type="entry name" value="LIPOPROTEIN SIGNAL PEPTIDASE"/>
    <property type="match status" value="1"/>
</dbReference>
<dbReference type="Pfam" id="PF01252">
    <property type="entry name" value="Peptidase_A8"/>
    <property type="match status" value="1"/>
</dbReference>
<feature type="compositionally biased region" description="Gly residues" evidence="12">
    <location>
        <begin position="166"/>
        <end position="175"/>
    </location>
</feature>
<evidence type="ECO:0000256" key="5">
    <source>
        <dbReference type="ARBA" id="ARBA00022750"/>
    </source>
</evidence>
<sequence length="199" mass="21153">MRRKFLIPALILPAILVLDFVTKRWALVALDDGRSIDLLGGLLPLTLAFNKGAAFGLSIGDDSRWLFVPITIVALGLLASLYRQASERDGLRLIAICLVTAGALGNLYDRVRWSRGVVDFFGPVDLGFWNFPIFNVADIAITCGAIGLALSFWQEEKREREAARAAGGGGGGPAGGADSASDPGATGDDRWGEPAEPRA</sequence>
<evidence type="ECO:0000256" key="12">
    <source>
        <dbReference type="SAM" id="MobiDB-lite"/>
    </source>
</evidence>
<feature type="compositionally biased region" description="Basic and acidic residues" evidence="12">
    <location>
        <begin position="187"/>
        <end position="199"/>
    </location>
</feature>
<dbReference type="Proteomes" id="UP001484239">
    <property type="component" value="Unassembled WGS sequence"/>
</dbReference>
<evidence type="ECO:0000256" key="1">
    <source>
        <dbReference type="ARBA" id="ARBA00006139"/>
    </source>
</evidence>
<dbReference type="EC" id="3.4.23.36" evidence="9"/>
<dbReference type="RefSeq" id="WP_405277463.1">
    <property type="nucleotide sequence ID" value="NZ_CP144380.1"/>
</dbReference>
<keyword evidence="2 9" id="KW-1003">Cell membrane</keyword>
<dbReference type="HAMAP" id="MF_00161">
    <property type="entry name" value="LspA"/>
    <property type="match status" value="1"/>
</dbReference>
<keyword evidence="3 9" id="KW-0645">Protease</keyword>
<evidence type="ECO:0000313" key="13">
    <source>
        <dbReference type="EMBL" id="MEK9501268.1"/>
    </source>
</evidence>
<evidence type="ECO:0000256" key="3">
    <source>
        <dbReference type="ARBA" id="ARBA00022670"/>
    </source>
</evidence>
<comment type="function">
    <text evidence="9 10">This protein specifically catalyzes the removal of signal peptides from prolipoproteins.</text>
</comment>
<comment type="subcellular location">
    <subcellularLocation>
        <location evidence="9">Cell membrane</location>
        <topology evidence="9">Multi-pass membrane protein</topology>
    </subcellularLocation>
</comment>
<evidence type="ECO:0000256" key="4">
    <source>
        <dbReference type="ARBA" id="ARBA00022692"/>
    </source>
</evidence>
<comment type="catalytic activity">
    <reaction evidence="9 10">
        <text>Release of signal peptides from bacterial membrane prolipoproteins. Hydrolyzes -Xaa-Yaa-Zaa-|-(S,diacylglyceryl)Cys-, in which Xaa is hydrophobic (preferably Leu), and Yaa (Ala or Ser) and Zaa (Gly or Ala) have small, neutral side chains.</text>
        <dbReference type="EC" id="3.4.23.36"/>
    </reaction>
</comment>
<feature type="region of interest" description="Disordered" evidence="12">
    <location>
        <begin position="161"/>
        <end position="199"/>
    </location>
</feature>
<comment type="caution">
    <text evidence="13">The sequence shown here is derived from an EMBL/GenBank/DDBJ whole genome shotgun (WGS) entry which is preliminary data.</text>
</comment>
<feature type="transmembrane region" description="Helical" evidence="9">
    <location>
        <begin position="90"/>
        <end position="108"/>
    </location>
</feature>
<dbReference type="InterPro" id="IPR001872">
    <property type="entry name" value="Peptidase_A8"/>
</dbReference>
<evidence type="ECO:0000313" key="14">
    <source>
        <dbReference type="Proteomes" id="UP001484239"/>
    </source>
</evidence>
<feature type="active site" evidence="9">
    <location>
        <position position="119"/>
    </location>
</feature>
<keyword evidence="6 9" id="KW-0378">Hydrolase</keyword>
<keyword evidence="7 9" id="KW-1133">Transmembrane helix</keyword>
<dbReference type="PROSITE" id="PS00855">
    <property type="entry name" value="SPASE_II"/>
    <property type="match status" value="1"/>
</dbReference>
<gene>
    <name evidence="9 13" type="primary">lspA</name>
    <name evidence="13" type="ORF">WI372_09785</name>
</gene>
<comment type="pathway">
    <text evidence="9">Protein modification; lipoprotein biosynthesis (signal peptide cleavage).</text>
</comment>
<protein>
    <recommendedName>
        <fullName evidence="9">Lipoprotein signal peptidase</fullName>
        <ecNumber evidence="9">3.4.23.36</ecNumber>
    </recommendedName>
    <alternativeName>
        <fullName evidence="9">Prolipoprotein signal peptidase</fullName>
    </alternativeName>
    <alternativeName>
        <fullName evidence="9">Signal peptidase II</fullName>
        <shortName evidence="9">SPase II</shortName>
    </alternativeName>
</protein>
<proteinExistence type="inferred from homology"/>
<evidence type="ECO:0000256" key="9">
    <source>
        <dbReference type="HAMAP-Rule" id="MF_00161"/>
    </source>
</evidence>
<dbReference type="PANTHER" id="PTHR33695:SF1">
    <property type="entry name" value="LIPOPROTEIN SIGNAL PEPTIDASE"/>
    <property type="match status" value="1"/>
</dbReference>
<reference evidence="13 14" key="1">
    <citation type="submission" date="2024-02" db="EMBL/GenBank/DDBJ databases">
        <title>A novel Gemmatimonadota bacterium.</title>
        <authorList>
            <person name="Du Z.-J."/>
            <person name="Ye Y.-Q."/>
        </authorList>
    </citation>
    <scope>NUCLEOTIDE SEQUENCE [LARGE SCALE GENOMIC DNA]</scope>
    <source>
        <strain evidence="13 14">DH-20</strain>
    </source>
</reference>
<comment type="similarity">
    <text evidence="1 9 11">Belongs to the peptidase A8 family.</text>
</comment>
<feature type="active site" evidence="9">
    <location>
        <position position="138"/>
    </location>
</feature>
<keyword evidence="5 9" id="KW-0064">Aspartyl protease</keyword>
<dbReference type="NCBIfam" id="TIGR00077">
    <property type="entry name" value="lspA"/>
    <property type="match status" value="1"/>
</dbReference>
<keyword evidence="4 9" id="KW-0812">Transmembrane</keyword>
<evidence type="ECO:0000256" key="10">
    <source>
        <dbReference type="RuleBase" id="RU000594"/>
    </source>
</evidence>
<evidence type="ECO:0000256" key="6">
    <source>
        <dbReference type="ARBA" id="ARBA00022801"/>
    </source>
</evidence>
<evidence type="ECO:0000256" key="11">
    <source>
        <dbReference type="RuleBase" id="RU004181"/>
    </source>
</evidence>
<evidence type="ECO:0000256" key="7">
    <source>
        <dbReference type="ARBA" id="ARBA00022989"/>
    </source>
</evidence>